<organism evidence="1 2">
    <name type="scientific">Alkalihalobacterium chitinilyticum</name>
    <dbReference type="NCBI Taxonomy" id="2980103"/>
    <lineage>
        <taxon>Bacteria</taxon>
        <taxon>Bacillati</taxon>
        <taxon>Bacillota</taxon>
        <taxon>Bacilli</taxon>
        <taxon>Bacillales</taxon>
        <taxon>Bacillaceae</taxon>
        <taxon>Alkalihalobacterium</taxon>
    </lineage>
</organism>
<dbReference type="PIRSF" id="PIRSF030140">
    <property type="entry name" value="UCP030140"/>
    <property type="match status" value="1"/>
</dbReference>
<dbReference type="SUPFAM" id="SSF101386">
    <property type="entry name" value="all-alpha NTP pyrophosphatases"/>
    <property type="match status" value="1"/>
</dbReference>
<sequence>MIVNLKKLFDMQRQLNERIIKEHKLEERNLLAEQILALEVELGELANETRCFKYWSNKPPAERHIILEEYVDGLHFILSLGIVLEFEDIQVHTQREEKTITLVQAFQRVYDIITKLHEQQTFESYKELFDDYLILGEKLGFSTDEMEQAYYDKNEVNHRRQDEGY</sequence>
<reference evidence="1" key="1">
    <citation type="submission" date="2024-05" db="EMBL/GenBank/DDBJ databases">
        <title>Alkalihalobacillus sp. strain MEB203 novel alkaliphilic bacterium from Lonar Lake, India.</title>
        <authorList>
            <person name="Joshi A."/>
            <person name="Thite S."/>
            <person name="Mengade P."/>
        </authorList>
    </citation>
    <scope>NUCLEOTIDE SEQUENCE</scope>
    <source>
        <strain evidence="1">MEB 203</strain>
    </source>
</reference>
<dbReference type="InterPro" id="IPR014871">
    <property type="entry name" value="dUTPase/dCTP_pyrophosphatase"/>
</dbReference>
<gene>
    <name evidence="1" type="ORF">N7Z68_03110</name>
</gene>
<name>A0ABT5VA75_9BACI</name>
<dbReference type="Pfam" id="PF08761">
    <property type="entry name" value="dUTPase_2"/>
    <property type="match status" value="1"/>
</dbReference>
<comment type="caution">
    <text evidence="1">The sequence shown here is derived from an EMBL/GenBank/DDBJ whole genome shotgun (WGS) entry which is preliminary data.</text>
</comment>
<protein>
    <submittedName>
        <fullName evidence="1">dUTP diphosphatase</fullName>
    </submittedName>
</protein>
<dbReference type="Gene3D" id="1.10.4010.10">
    <property type="entry name" value="Type II deoxyuridine triphosphatase"/>
    <property type="match status" value="1"/>
</dbReference>
<evidence type="ECO:0000313" key="2">
    <source>
        <dbReference type="Proteomes" id="UP001148125"/>
    </source>
</evidence>
<keyword evidence="2" id="KW-1185">Reference proteome</keyword>
<dbReference type="RefSeq" id="WP_275116993.1">
    <property type="nucleotide sequence ID" value="NZ_JAOTPO010000002.1"/>
</dbReference>
<dbReference type="EMBL" id="JAOTPO010000002">
    <property type="protein sequence ID" value="MDE5412360.1"/>
    <property type="molecule type" value="Genomic_DNA"/>
</dbReference>
<dbReference type="Proteomes" id="UP001148125">
    <property type="component" value="Unassembled WGS sequence"/>
</dbReference>
<dbReference type="InterPro" id="IPR016947">
    <property type="entry name" value="UCP030140"/>
</dbReference>
<accession>A0ABT5VA75</accession>
<evidence type="ECO:0000313" key="1">
    <source>
        <dbReference type="EMBL" id="MDE5412360.1"/>
    </source>
</evidence>
<proteinExistence type="predicted"/>
<dbReference type="CDD" id="cd11527">
    <property type="entry name" value="NTP-PPase_dUTPase"/>
    <property type="match status" value="1"/>
</dbReference>